<sequence>MLDNNDKNKMATPQQRAQTVSWYVKDRLFATPVQDLHGLRTHILHTIATLPKDMLDRTWYKIEHTLDIVRATNGAHIDMFCCVAMCGIENSCQDGGRSRE</sequence>
<keyword evidence="2" id="KW-1185">Reference proteome</keyword>
<proteinExistence type="predicted"/>
<evidence type="ECO:0000313" key="1">
    <source>
        <dbReference type="EMBL" id="KAJ9580482.1"/>
    </source>
</evidence>
<evidence type="ECO:0000313" key="2">
    <source>
        <dbReference type="Proteomes" id="UP001233999"/>
    </source>
</evidence>
<organism evidence="1 2">
    <name type="scientific">Diploptera punctata</name>
    <name type="common">Pacific beetle cockroach</name>
    <dbReference type="NCBI Taxonomy" id="6984"/>
    <lineage>
        <taxon>Eukaryota</taxon>
        <taxon>Metazoa</taxon>
        <taxon>Ecdysozoa</taxon>
        <taxon>Arthropoda</taxon>
        <taxon>Hexapoda</taxon>
        <taxon>Insecta</taxon>
        <taxon>Pterygota</taxon>
        <taxon>Neoptera</taxon>
        <taxon>Polyneoptera</taxon>
        <taxon>Dictyoptera</taxon>
        <taxon>Blattodea</taxon>
        <taxon>Blaberoidea</taxon>
        <taxon>Blaberidae</taxon>
        <taxon>Diplopterinae</taxon>
        <taxon>Diploptera</taxon>
    </lineage>
</organism>
<reference evidence="1" key="2">
    <citation type="submission" date="2023-05" db="EMBL/GenBank/DDBJ databases">
        <authorList>
            <person name="Fouks B."/>
        </authorList>
    </citation>
    <scope>NUCLEOTIDE SEQUENCE</scope>
    <source>
        <strain evidence="1">Stay&amp;Tobe</strain>
        <tissue evidence="1">Testes</tissue>
    </source>
</reference>
<dbReference type="EMBL" id="JASPKZ010008317">
    <property type="protein sequence ID" value="KAJ9580482.1"/>
    <property type="molecule type" value="Genomic_DNA"/>
</dbReference>
<accession>A0AAD8E8F2</accession>
<dbReference type="AlphaFoldDB" id="A0AAD8E8F2"/>
<protein>
    <submittedName>
        <fullName evidence="1">Uncharacterized protein</fullName>
    </submittedName>
</protein>
<comment type="caution">
    <text evidence="1">The sequence shown here is derived from an EMBL/GenBank/DDBJ whole genome shotgun (WGS) entry which is preliminary data.</text>
</comment>
<name>A0AAD8E8F2_DIPPU</name>
<dbReference type="Proteomes" id="UP001233999">
    <property type="component" value="Unassembled WGS sequence"/>
</dbReference>
<reference evidence="1" key="1">
    <citation type="journal article" date="2023" name="IScience">
        <title>Live-bearing cockroach genome reveals convergent evolutionary mechanisms linked to viviparity in insects and beyond.</title>
        <authorList>
            <person name="Fouks B."/>
            <person name="Harrison M.C."/>
            <person name="Mikhailova A.A."/>
            <person name="Marchal E."/>
            <person name="English S."/>
            <person name="Carruthers M."/>
            <person name="Jennings E.C."/>
            <person name="Chiamaka E.L."/>
            <person name="Frigard R.A."/>
            <person name="Pippel M."/>
            <person name="Attardo G.M."/>
            <person name="Benoit J.B."/>
            <person name="Bornberg-Bauer E."/>
            <person name="Tobe S.S."/>
        </authorList>
    </citation>
    <scope>NUCLEOTIDE SEQUENCE</scope>
    <source>
        <tissue evidence="1">Testes</tissue>
    </source>
</reference>
<gene>
    <name evidence="1" type="ORF">L9F63_024339</name>
</gene>